<evidence type="ECO:0000313" key="1">
    <source>
        <dbReference type="EMBL" id="KAF7270978.1"/>
    </source>
</evidence>
<dbReference type="EMBL" id="JAACXV010014031">
    <property type="protein sequence ID" value="KAF7270978.1"/>
    <property type="molecule type" value="Genomic_DNA"/>
</dbReference>
<organism evidence="1 2">
    <name type="scientific">Rhynchophorus ferrugineus</name>
    <name type="common">Red palm weevil</name>
    <name type="synonym">Curculio ferrugineus</name>
    <dbReference type="NCBI Taxonomy" id="354439"/>
    <lineage>
        <taxon>Eukaryota</taxon>
        <taxon>Metazoa</taxon>
        <taxon>Ecdysozoa</taxon>
        <taxon>Arthropoda</taxon>
        <taxon>Hexapoda</taxon>
        <taxon>Insecta</taxon>
        <taxon>Pterygota</taxon>
        <taxon>Neoptera</taxon>
        <taxon>Endopterygota</taxon>
        <taxon>Coleoptera</taxon>
        <taxon>Polyphaga</taxon>
        <taxon>Cucujiformia</taxon>
        <taxon>Curculionidae</taxon>
        <taxon>Dryophthorinae</taxon>
        <taxon>Rhynchophorus</taxon>
    </lineage>
</organism>
<dbReference type="Proteomes" id="UP000625711">
    <property type="component" value="Unassembled WGS sequence"/>
</dbReference>
<reference evidence="1" key="1">
    <citation type="submission" date="2020-08" db="EMBL/GenBank/DDBJ databases">
        <title>Genome sequencing and assembly of the red palm weevil Rhynchophorus ferrugineus.</title>
        <authorList>
            <person name="Dias G.B."/>
            <person name="Bergman C.M."/>
            <person name="Manee M."/>
        </authorList>
    </citation>
    <scope>NUCLEOTIDE SEQUENCE</scope>
    <source>
        <strain evidence="1">AA-2017</strain>
        <tissue evidence="1">Whole larva</tissue>
    </source>
</reference>
<sequence>MWKRKIRDLLDYHERDLGAIEVKLVKSSALAAEANDKVVKHRPSIGYLRFVPTFLHLVGYKEKIPQHTQNCQNGVCERDNRTVIEMAKTLKYSNPEVTYPAGLWAE</sequence>
<accession>A0A834I1G9</accession>
<evidence type="ECO:0000313" key="2">
    <source>
        <dbReference type="Proteomes" id="UP000625711"/>
    </source>
</evidence>
<gene>
    <name evidence="1" type="ORF">GWI33_016093</name>
</gene>
<dbReference type="OrthoDB" id="6730950at2759"/>
<protein>
    <submittedName>
        <fullName evidence="1">Uncharacterized protein</fullName>
    </submittedName>
</protein>
<comment type="caution">
    <text evidence="1">The sequence shown here is derived from an EMBL/GenBank/DDBJ whole genome shotgun (WGS) entry which is preliminary data.</text>
</comment>
<keyword evidence="2" id="KW-1185">Reference proteome</keyword>
<proteinExistence type="predicted"/>
<dbReference type="AlphaFoldDB" id="A0A834I1G9"/>
<name>A0A834I1G9_RHYFE</name>